<dbReference type="SUPFAM" id="SSF51735">
    <property type="entry name" value="NAD(P)-binding Rossmann-fold domains"/>
    <property type="match status" value="1"/>
</dbReference>
<comment type="pathway">
    <text evidence="1 8 9">Porphyrin-containing compound metabolism; protoporphyrin-IX biosynthesis; 5-aminolevulinate from L-glutamyl-tRNA(Glu): step 1/2.</text>
</comment>
<dbReference type="InterPro" id="IPR018214">
    <property type="entry name" value="GluRdtase_CS"/>
</dbReference>
<keyword evidence="4 8" id="KW-0521">NADP</keyword>
<keyword evidence="14" id="KW-1185">Reference proteome</keyword>
<evidence type="ECO:0000259" key="10">
    <source>
        <dbReference type="Pfam" id="PF00745"/>
    </source>
</evidence>
<evidence type="ECO:0000259" key="11">
    <source>
        <dbReference type="Pfam" id="PF01488"/>
    </source>
</evidence>
<comment type="miscellaneous">
    <text evidence="8">During catalysis, the active site Cys acts as a nucleophile attacking the alpha-carbonyl group of tRNA-bound glutamate with the formation of a thioester intermediate between enzyme and glutamate, and the concomitant release of tRNA(Glu). The thioester intermediate is finally reduced by direct hydride transfer from NADPH, to form the product GSA.</text>
</comment>
<feature type="domain" description="Glutamyl-tRNA reductase N-terminal" evidence="12">
    <location>
        <begin position="23"/>
        <end position="171"/>
    </location>
</feature>
<dbReference type="PROSITE" id="PS00747">
    <property type="entry name" value="GLUTR"/>
    <property type="match status" value="1"/>
</dbReference>
<evidence type="ECO:0000256" key="3">
    <source>
        <dbReference type="ARBA" id="ARBA00012970"/>
    </source>
</evidence>
<name>A0ABV5J8X2_9BACT</name>
<dbReference type="InterPro" id="IPR036343">
    <property type="entry name" value="GluRdtase_N_sf"/>
</dbReference>
<dbReference type="PANTHER" id="PTHR43013">
    <property type="entry name" value="GLUTAMYL-TRNA REDUCTASE"/>
    <property type="match status" value="1"/>
</dbReference>
<evidence type="ECO:0000256" key="4">
    <source>
        <dbReference type="ARBA" id="ARBA00022857"/>
    </source>
</evidence>
<dbReference type="Pfam" id="PF00745">
    <property type="entry name" value="GlutR_dimer"/>
    <property type="match status" value="1"/>
</dbReference>
<evidence type="ECO:0000256" key="5">
    <source>
        <dbReference type="ARBA" id="ARBA00023002"/>
    </source>
</evidence>
<dbReference type="HAMAP" id="MF_00087">
    <property type="entry name" value="Glu_tRNA_reductase"/>
    <property type="match status" value="1"/>
</dbReference>
<evidence type="ECO:0000256" key="8">
    <source>
        <dbReference type="HAMAP-Rule" id="MF_00087"/>
    </source>
</evidence>
<reference evidence="13 14" key="1">
    <citation type="submission" date="2024-09" db="EMBL/GenBank/DDBJ databases">
        <authorList>
            <person name="Sun Q."/>
            <person name="Mori K."/>
        </authorList>
    </citation>
    <scope>NUCLEOTIDE SEQUENCE [LARGE SCALE GENOMIC DNA]</scope>
    <source>
        <strain evidence="13 14">CECT 7682</strain>
    </source>
</reference>
<dbReference type="Proteomes" id="UP001589654">
    <property type="component" value="Unassembled WGS sequence"/>
</dbReference>
<dbReference type="Gene3D" id="3.30.460.30">
    <property type="entry name" value="Glutamyl-tRNA reductase, N-terminal domain"/>
    <property type="match status" value="1"/>
</dbReference>
<dbReference type="InterPro" id="IPR015895">
    <property type="entry name" value="4pyrrol_synth_GluRdtase_N"/>
</dbReference>
<dbReference type="PANTHER" id="PTHR43013:SF1">
    <property type="entry name" value="GLUTAMYL-TRNA REDUCTASE"/>
    <property type="match status" value="1"/>
</dbReference>
<feature type="binding site" evidence="8">
    <location>
        <begin position="129"/>
        <end position="131"/>
    </location>
    <ligand>
        <name>substrate</name>
    </ligand>
</feature>
<dbReference type="GO" id="GO:0008883">
    <property type="term" value="F:glutamyl-tRNA reductase activity"/>
    <property type="evidence" value="ECO:0007669"/>
    <property type="project" value="UniProtKB-EC"/>
</dbReference>
<dbReference type="Pfam" id="PF05201">
    <property type="entry name" value="GlutR_N"/>
    <property type="match status" value="1"/>
</dbReference>
<evidence type="ECO:0000256" key="9">
    <source>
        <dbReference type="RuleBase" id="RU000584"/>
    </source>
</evidence>
<evidence type="ECO:0000256" key="1">
    <source>
        <dbReference type="ARBA" id="ARBA00005059"/>
    </source>
</evidence>
<evidence type="ECO:0000256" key="6">
    <source>
        <dbReference type="ARBA" id="ARBA00023244"/>
    </source>
</evidence>
<dbReference type="InterPro" id="IPR000343">
    <property type="entry name" value="4pyrrol_synth_GluRdtase"/>
</dbReference>
<dbReference type="InterPro" id="IPR036291">
    <property type="entry name" value="NAD(P)-bd_dom_sf"/>
</dbReference>
<protein>
    <recommendedName>
        <fullName evidence="3 8">Glutamyl-tRNA reductase</fullName>
        <shortName evidence="8">GluTR</shortName>
        <ecNumber evidence="3 8">1.2.1.70</ecNumber>
    </recommendedName>
</protein>
<feature type="binding site" evidence="8">
    <location>
        <position position="124"/>
    </location>
    <ligand>
        <name>substrate</name>
    </ligand>
</feature>
<accession>A0ABV5J8X2</accession>
<dbReference type="RefSeq" id="WP_290248670.1">
    <property type="nucleotide sequence ID" value="NZ_JAUFQT010000001.1"/>
</dbReference>
<feature type="binding site" evidence="8">
    <location>
        <begin position="65"/>
        <end position="68"/>
    </location>
    <ligand>
        <name>substrate</name>
    </ligand>
</feature>
<dbReference type="InterPro" id="IPR015896">
    <property type="entry name" value="4pyrrol_synth_GluRdtase_dimer"/>
</dbReference>
<gene>
    <name evidence="8 13" type="primary">hemA</name>
    <name evidence="13" type="ORF">ACFFUR_15815</name>
</gene>
<feature type="binding site" evidence="8">
    <location>
        <begin position="204"/>
        <end position="209"/>
    </location>
    <ligand>
        <name>NADP(+)</name>
        <dbReference type="ChEBI" id="CHEBI:58349"/>
    </ligand>
</feature>
<evidence type="ECO:0000313" key="13">
    <source>
        <dbReference type="EMBL" id="MFB9213283.1"/>
    </source>
</evidence>
<feature type="active site" description="Nucleophile" evidence="8">
    <location>
        <position position="66"/>
    </location>
</feature>
<dbReference type="Gene3D" id="3.40.50.720">
    <property type="entry name" value="NAD(P)-binding Rossmann-like Domain"/>
    <property type="match status" value="1"/>
</dbReference>
<comment type="caution">
    <text evidence="13">The sequence shown here is derived from an EMBL/GenBank/DDBJ whole genome shotgun (WGS) entry which is preliminary data.</text>
</comment>
<comment type="function">
    <text evidence="8">Catalyzes the NADPH-dependent reduction of glutamyl-tRNA(Glu) to glutamate 1-semialdehyde (GSA).</text>
</comment>
<dbReference type="InterPro" id="IPR036453">
    <property type="entry name" value="GluRdtase_dimer_dom_sf"/>
</dbReference>
<dbReference type="InterPro" id="IPR006151">
    <property type="entry name" value="Shikm_DH/Glu-tRNA_Rdtase"/>
</dbReference>
<comment type="subunit">
    <text evidence="8">Homodimer.</text>
</comment>
<evidence type="ECO:0000259" key="12">
    <source>
        <dbReference type="Pfam" id="PF05201"/>
    </source>
</evidence>
<dbReference type="SUPFAM" id="SSF69075">
    <property type="entry name" value="Glutamyl tRNA-reductase dimerization domain"/>
    <property type="match status" value="1"/>
</dbReference>
<comment type="catalytic activity">
    <reaction evidence="7 8 9">
        <text>(S)-4-amino-5-oxopentanoate + tRNA(Glu) + NADP(+) = L-glutamyl-tRNA(Glu) + NADPH + H(+)</text>
        <dbReference type="Rhea" id="RHEA:12344"/>
        <dbReference type="Rhea" id="RHEA-COMP:9663"/>
        <dbReference type="Rhea" id="RHEA-COMP:9680"/>
        <dbReference type="ChEBI" id="CHEBI:15378"/>
        <dbReference type="ChEBI" id="CHEBI:57501"/>
        <dbReference type="ChEBI" id="CHEBI:57783"/>
        <dbReference type="ChEBI" id="CHEBI:58349"/>
        <dbReference type="ChEBI" id="CHEBI:78442"/>
        <dbReference type="ChEBI" id="CHEBI:78520"/>
        <dbReference type="EC" id="1.2.1.70"/>
    </reaction>
</comment>
<comment type="similarity">
    <text evidence="2 8 9">Belongs to the glutamyl-tRNA reductase family.</text>
</comment>
<feature type="binding site" evidence="8">
    <location>
        <position position="135"/>
    </location>
    <ligand>
        <name>substrate</name>
    </ligand>
</feature>
<keyword evidence="6 8" id="KW-0627">Porphyrin biosynthesis</keyword>
<evidence type="ECO:0000313" key="14">
    <source>
        <dbReference type="Proteomes" id="UP001589654"/>
    </source>
</evidence>
<comment type="domain">
    <text evidence="8">Possesses an unusual extended V-shaped dimeric structure with each monomer consisting of three distinct domains arranged along a curved 'spinal' alpha-helix. The N-terminal catalytic domain specifically recognizes the glutamate moiety of the substrate. The second domain is the NADPH-binding domain, and the third C-terminal domain is responsible for dimerization.</text>
</comment>
<comment type="caution">
    <text evidence="8">Lacks conserved residue(s) required for the propagation of feature annotation.</text>
</comment>
<dbReference type="NCBIfam" id="TIGR01035">
    <property type="entry name" value="hemA"/>
    <property type="match status" value="1"/>
</dbReference>
<organism evidence="13 14">
    <name type="scientific">Echinicola jeungdonensis</name>
    <dbReference type="NCBI Taxonomy" id="709343"/>
    <lineage>
        <taxon>Bacteria</taxon>
        <taxon>Pseudomonadati</taxon>
        <taxon>Bacteroidota</taxon>
        <taxon>Cytophagia</taxon>
        <taxon>Cytophagales</taxon>
        <taxon>Cyclobacteriaceae</taxon>
        <taxon>Echinicola</taxon>
    </lineage>
</organism>
<feature type="domain" description="Tetrapyrrole biosynthesis glutamyl-tRNA reductase dimerisation" evidence="10">
    <location>
        <begin position="334"/>
        <end position="427"/>
    </location>
</feature>
<evidence type="ECO:0000256" key="2">
    <source>
        <dbReference type="ARBA" id="ARBA00005916"/>
    </source>
</evidence>
<feature type="domain" description="Quinate/shikimate 5-dehydrogenase/glutamyl-tRNA reductase" evidence="11">
    <location>
        <begin position="195"/>
        <end position="319"/>
    </location>
</feature>
<keyword evidence="5 8" id="KW-0560">Oxidoreductase</keyword>
<dbReference type="EC" id="1.2.1.70" evidence="3 8"/>
<evidence type="ECO:0000256" key="7">
    <source>
        <dbReference type="ARBA" id="ARBA00047464"/>
    </source>
</evidence>
<dbReference type="PIRSF" id="PIRSF000445">
    <property type="entry name" value="4pyrrol_synth_GluRdtase"/>
    <property type="match status" value="1"/>
</dbReference>
<sequence length="428" mass="49228">MRFLLKRYTKKLSKIMDQFRLLSLSFKNTDIKTREAFALSPAEIRELIQASKNSMGLKELLVLSTCNRTEIIYFADKDLSLPFFNFLSQLKGQNTSLAKRAFHNIQNEKQALNYFFKISAGLESQILGDAQIISQIKNAYQISLQENTAGTYIHRLIHILLATHKKITTQTDFKSGISSVPYASVDLIYEYQSMIHSPKIGIIGFGEMGQNVCKHLISGGNTKFTVLNRSREKLDQFNKKHNTQIQYLPLKELEDAVRKLDIIISTPRVVQPIISQNTFNDYSPTYKLLVDISMPRSIAQDVENIPGIIYFDMDNISQVTQQSMARKEASVQAVKQILKDHQEEFMQWKTDNKNLEVIRKMKSTLQTIKEEELDRFQKLTPPELSEGVDEILDAMIQKIIKKTVVTMKSLKDEKQINQYSTLISQTFH</sequence>
<proteinExistence type="inferred from homology"/>
<dbReference type="Pfam" id="PF01488">
    <property type="entry name" value="Shikimate_DH"/>
    <property type="match status" value="1"/>
</dbReference>
<dbReference type="SUPFAM" id="SSF69742">
    <property type="entry name" value="Glutamyl tRNA-reductase catalytic, N-terminal domain"/>
    <property type="match status" value="1"/>
</dbReference>
<dbReference type="EMBL" id="JBHMEW010000067">
    <property type="protein sequence ID" value="MFB9213283.1"/>
    <property type="molecule type" value="Genomic_DNA"/>
</dbReference>